<accession>A0A3P3Y6A9</accession>
<sequence length="241" mass="26613">MSTDRPVVSLAMPCADAVNHKGPHRSQAPLIERDPAATRLVHQGPHGLQLIVQLDGRLPVPIPSYKNRERSKPNVNSKCPQQTSRQQHRTASVAPADPHPQQQTCVQAPVGQQSPVAVFVPPVPVPDVAVDEQPAAKRRKAEEPSDAMSSSDRWNRCFEQLEDEDSWRESSQMVLVVLADIMRHVQTMGIPENGNAEQTALHDEISHEVAQIEHLVYNYTASASSSSRRRKTSLAVKNNSL</sequence>
<feature type="compositionally biased region" description="Polar residues" evidence="1">
    <location>
        <begin position="73"/>
        <end position="85"/>
    </location>
</feature>
<evidence type="ECO:0000313" key="2">
    <source>
        <dbReference type="EMBL" id="SPQ95698.1"/>
    </source>
</evidence>
<protein>
    <submittedName>
        <fullName evidence="2">Uncharacterized protein</fullName>
    </submittedName>
</protein>
<evidence type="ECO:0000256" key="1">
    <source>
        <dbReference type="SAM" id="MobiDB-lite"/>
    </source>
</evidence>
<keyword evidence="2" id="KW-0496">Mitochondrion</keyword>
<feature type="region of interest" description="Disordered" evidence="1">
    <location>
        <begin position="62"/>
        <end position="104"/>
    </location>
</feature>
<geneLocation type="mitochondrion" evidence="2"/>
<proteinExistence type="predicted"/>
<reference evidence="2 3" key="1">
    <citation type="submission" date="2018-03" db="EMBL/GenBank/DDBJ databases">
        <authorList>
            <person name="Fogelqvist J."/>
        </authorList>
    </citation>
    <scope>NUCLEOTIDE SEQUENCE [LARGE SCALE GENOMIC DNA]</scope>
</reference>
<evidence type="ECO:0000313" key="3">
    <source>
        <dbReference type="Proteomes" id="UP000290189"/>
    </source>
</evidence>
<gene>
    <name evidence="2" type="ORF">PLBR_LOCUS2913</name>
</gene>
<dbReference type="Proteomes" id="UP000290189">
    <property type="component" value="Unassembled WGS sequence"/>
</dbReference>
<organism evidence="2 3">
    <name type="scientific">Plasmodiophora brassicae</name>
    <name type="common">Clubroot disease agent</name>
    <dbReference type="NCBI Taxonomy" id="37360"/>
    <lineage>
        <taxon>Eukaryota</taxon>
        <taxon>Sar</taxon>
        <taxon>Rhizaria</taxon>
        <taxon>Endomyxa</taxon>
        <taxon>Phytomyxea</taxon>
        <taxon>Plasmodiophorida</taxon>
        <taxon>Plasmodiophoridae</taxon>
        <taxon>Plasmodiophora</taxon>
    </lineage>
</organism>
<name>A0A3P3Y6A9_PLABS</name>
<dbReference type="AlphaFoldDB" id="A0A3P3Y6A9"/>
<dbReference type="EMBL" id="OVEO01000004">
    <property type="protein sequence ID" value="SPQ95698.1"/>
    <property type="molecule type" value="Genomic_DNA"/>
</dbReference>
<feature type="region of interest" description="Disordered" evidence="1">
    <location>
        <begin position="129"/>
        <end position="152"/>
    </location>
</feature>